<keyword evidence="2" id="KW-1185">Reference proteome</keyword>
<organism evidence="1 2">
    <name type="scientific">Labilithrix luteola</name>
    <dbReference type="NCBI Taxonomy" id="1391654"/>
    <lineage>
        <taxon>Bacteria</taxon>
        <taxon>Pseudomonadati</taxon>
        <taxon>Myxococcota</taxon>
        <taxon>Polyangia</taxon>
        <taxon>Polyangiales</taxon>
        <taxon>Labilitrichaceae</taxon>
        <taxon>Labilithrix</taxon>
    </lineage>
</organism>
<dbReference type="STRING" id="1391654.AKJ09_00983"/>
<protein>
    <recommendedName>
        <fullName evidence="3">DUF885 domain-containing protein</fullName>
    </recommendedName>
</protein>
<name>A0A0K1PMH8_9BACT</name>
<sequence>MLTTLAGAASGCKAAASNSNAAAPNETTRALHALFDEEWEYGLRASPTWASTLGDRRFDALWDDVSLGAVARNEAHAREVVGKIERISRDALSPEDQLSLDLFRYQYRMAVEGQRFRMYLQPLNQRGGIQTADEMADQIPFETTKHFEDWNARLRSFPSYADQTIAVLTEAIAARMTHPKVPMQRVVAQLDAQIVDDPTKSPFFAPYKKLPGSIPPAEAERLTNQAKEAIRSSLVPAYRKLRAFFVDTYLPACRSEVGAWDLPNGAAMYAYLVRAHTTTNMTPDEVHTIGLREVARIRGEMETVKSRAGFSGPLSQFFTFLRTDAKFYYKDPKELLIAYRDLGKRVDPLLVKLFSRLPRTPYGVQAIPDAVAPDTTTAYYREPADDGSRAGTFFVNLYKPETRPIWEMTALTLHESVPGHHLQIALATEQQDIPQFRRHGDYTAFVEGWGLYAESLGEELGLYDDPYAKFGQLAYEMWRAVRLVVDTGIHHLHWDRQRAIDFFLENSPRAELDVVNEVDRYIVWPGQALAYKIGELRIKEIRKKQMAALGPRFDVKAFHEAVLGAGPLPLDILESRVMAPAAKH</sequence>
<accession>A0A0K1PMH8</accession>
<dbReference type="PANTHER" id="PTHR33361">
    <property type="entry name" value="GLR0591 PROTEIN"/>
    <property type="match status" value="1"/>
</dbReference>
<proteinExistence type="predicted"/>
<dbReference type="Proteomes" id="UP000064967">
    <property type="component" value="Chromosome"/>
</dbReference>
<dbReference type="AlphaFoldDB" id="A0A0K1PMH8"/>
<evidence type="ECO:0008006" key="3">
    <source>
        <dbReference type="Google" id="ProtNLM"/>
    </source>
</evidence>
<dbReference type="PANTHER" id="PTHR33361:SF2">
    <property type="entry name" value="DUF885 DOMAIN-CONTAINING PROTEIN"/>
    <property type="match status" value="1"/>
</dbReference>
<evidence type="ECO:0000313" key="1">
    <source>
        <dbReference type="EMBL" id="AKU94319.1"/>
    </source>
</evidence>
<dbReference type="EMBL" id="CP012333">
    <property type="protein sequence ID" value="AKU94319.1"/>
    <property type="molecule type" value="Genomic_DNA"/>
</dbReference>
<reference evidence="1 2" key="1">
    <citation type="submission" date="2015-08" db="EMBL/GenBank/DDBJ databases">
        <authorList>
            <person name="Babu N.S."/>
            <person name="Beckwith C.J."/>
            <person name="Beseler K.G."/>
            <person name="Brison A."/>
            <person name="Carone J.V."/>
            <person name="Caskin T.P."/>
            <person name="Diamond M."/>
            <person name="Durham M.E."/>
            <person name="Foxe J.M."/>
            <person name="Go M."/>
            <person name="Henderson B.A."/>
            <person name="Jones I.B."/>
            <person name="McGettigan J.A."/>
            <person name="Micheletti S.J."/>
            <person name="Nasrallah M.E."/>
            <person name="Ortiz D."/>
            <person name="Piller C.R."/>
            <person name="Privatt S.R."/>
            <person name="Schneider S.L."/>
            <person name="Sharp S."/>
            <person name="Smith T.C."/>
            <person name="Stanton J.D."/>
            <person name="Ullery H.E."/>
            <person name="Wilson R.J."/>
            <person name="Serrano M.G."/>
            <person name="Buck G."/>
            <person name="Lee V."/>
            <person name="Wang Y."/>
            <person name="Carvalho R."/>
            <person name="Voegtly L."/>
            <person name="Shi R."/>
            <person name="Duckworth R."/>
            <person name="Johnson A."/>
            <person name="Loviza R."/>
            <person name="Walstead R."/>
            <person name="Shah Z."/>
            <person name="Kiflezghi M."/>
            <person name="Wade K."/>
            <person name="Ball S.L."/>
            <person name="Bradley K.W."/>
            <person name="Asai D.J."/>
            <person name="Bowman C.A."/>
            <person name="Russell D.A."/>
            <person name="Pope W.H."/>
            <person name="Jacobs-Sera D."/>
            <person name="Hendrix R.W."/>
            <person name="Hatfull G.F."/>
        </authorList>
    </citation>
    <scope>NUCLEOTIDE SEQUENCE [LARGE SCALE GENOMIC DNA]</scope>
    <source>
        <strain evidence="1 2">DSM 27648</strain>
    </source>
</reference>
<evidence type="ECO:0000313" key="2">
    <source>
        <dbReference type="Proteomes" id="UP000064967"/>
    </source>
</evidence>
<dbReference type="InterPro" id="IPR010281">
    <property type="entry name" value="DUF885"/>
</dbReference>
<gene>
    <name evidence="1" type="ORF">AKJ09_00983</name>
</gene>
<dbReference type="KEGG" id="llu:AKJ09_00983"/>
<dbReference type="PATRIC" id="fig|1391654.3.peg.998"/>
<dbReference type="Pfam" id="PF05960">
    <property type="entry name" value="DUF885"/>
    <property type="match status" value="1"/>
</dbReference>